<keyword evidence="1" id="KW-0560">Oxidoreductase</keyword>
<dbReference type="GeneID" id="25401677"/>
<dbReference type="Gene3D" id="3.40.920.10">
    <property type="entry name" value="Pyruvate-ferredoxin oxidoreductase, PFOR, domain III"/>
    <property type="match status" value="1"/>
</dbReference>
<dbReference type="PANTHER" id="PTHR43854:SF1">
    <property type="entry name" value="INDOLEPYRUVATE OXIDOREDUCTASE SUBUNIT IORB"/>
    <property type="match status" value="1"/>
</dbReference>
<dbReference type="KEGG" id="thf:MA03_05560"/>
<protein>
    <recommendedName>
        <fullName evidence="2">Pyruvate/ketoisovalerate oxidoreductase catalytic domain-containing protein</fullName>
    </recommendedName>
</protein>
<reference evidence="3 4" key="1">
    <citation type="journal article" date="2015" name="Stand. Genomic Sci.">
        <title>Complete genome sequence of and proposal of Thermofilum uzonense sp. nov. a novel hyperthermophilic crenarchaeon and emended description of the genus Thermofilum.</title>
        <authorList>
            <person name="Toshchakov S.V."/>
            <person name="Korzhenkov A.A."/>
            <person name="Samarov N.I."/>
            <person name="Mazunin I.O."/>
            <person name="Mozhey O.I."/>
            <person name="Shmyr I.S."/>
            <person name="Derbikova K.S."/>
            <person name="Taranov E.A."/>
            <person name="Dominova I.N."/>
            <person name="Bonch-Osmolovskaya E.A."/>
            <person name="Patrushev M.V."/>
            <person name="Podosokorskaya O.A."/>
            <person name="Kublanov I.V."/>
        </authorList>
    </citation>
    <scope>NUCLEOTIDE SEQUENCE [LARGE SCALE GENOMIC DNA]</scope>
    <source>
        <strain evidence="3 4">1807-2</strain>
    </source>
</reference>
<dbReference type="GO" id="GO:0016903">
    <property type="term" value="F:oxidoreductase activity, acting on the aldehyde or oxo group of donors"/>
    <property type="evidence" value="ECO:0007669"/>
    <property type="project" value="InterPro"/>
</dbReference>
<dbReference type="InterPro" id="IPR002869">
    <property type="entry name" value="Pyrv_flavodox_OxRed_cen"/>
</dbReference>
<dbReference type="RefSeq" id="WP_191118444.1">
    <property type="nucleotide sequence ID" value="NZ_CP009961.1"/>
</dbReference>
<dbReference type="EMBL" id="CP009961">
    <property type="protein sequence ID" value="AKG39392.1"/>
    <property type="molecule type" value="Genomic_DNA"/>
</dbReference>
<dbReference type="SUPFAM" id="SSF53323">
    <property type="entry name" value="Pyruvate-ferredoxin oxidoreductase, PFOR, domain III"/>
    <property type="match status" value="1"/>
</dbReference>
<evidence type="ECO:0000313" key="4">
    <source>
        <dbReference type="Proteomes" id="UP000067434"/>
    </source>
</evidence>
<organism evidence="3 4">
    <name type="scientific">Infirmifilum uzonense</name>
    <dbReference type="NCBI Taxonomy" id="1550241"/>
    <lineage>
        <taxon>Archaea</taxon>
        <taxon>Thermoproteota</taxon>
        <taxon>Thermoprotei</taxon>
        <taxon>Thermofilales</taxon>
        <taxon>Thermofilaceae</taxon>
        <taxon>Infirmifilum</taxon>
    </lineage>
</organism>
<accession>A0A0F7FJ91</accession>
<feature type="domain" description="Pyruvate/ketoisovalerate oxidoreductase catalytic" evidence="2">
    <location>
        <begin position="12"/>
        <end position="189"/>
    </location>
</feature>
<name>A0A0F7FJ91_9CREN</name>
<gene>
    <name evidence="3" type="ORF">MA03_05560</name>
</gene>
<evidence type="ECO:0000313" key="3">
    <source>
        <dbReference type="EMBL" id="AKG39392.1"/>
    </source>
</evidence>
<dbReference type="OrthoDB" id="53326at2157"/>
<dbReference type="PANTHER" id="PTHR43854">
    <property type="entry name" value="INDOLEPYRUVATE OXIDOREDUCTASE SUBUNIT IORB"/>
    <property type="match status" value="1"/>
</dbReference>
<dbReference type="STRING" id="1550241.MA03_05560"/>
<dbReference type="InterPro" id="IPR019752">
    <property type="entry name" value="Pyrv/ketoisovalerate_OxRed_cat"/>
</dbReference>
<dbReference type="AlphaFoldDB" id="A0A0F7FJ91"/>
<proteinExistence type="predicted"/>
<evidence type="ECO:0000259" key="2">
    <source>
        <dbReference type="Pfam" id="PF01558"/>
    </source>
</evidence>
<dbReference type="Pfam" id="PF01558">
    <property type="entry name" value="POR"/>
    <property type="match status" value="1"/>
</dbReference>
<sequence>MARKSIVVAGVGGQGLITIGGVLGEALSEKGFNVSVGEVHGLSQRGGSVVVFLKYGDGSVSPIVTTGEADLIIGLELIEAARRLQLARKGGFVIVNDFLLPPPAAGKVPSREELLKSIRGSGLNDFVIDANGLALKAGSEIAVNMVMIGASLATRVIDVSVEDIERILTRRFKGELLRINLEALKLGYEEVEKKRYSSQVK</sequence>
<evidence type="ECO:0000256" key="1">
    <source>
        <dbReference type="ARBA" id="ARBA00023002"/>
    </source>
</evidence>
<dbReference type="HOGENOM" id="CLU_087284_1_1_2"/>
<dbReference type="Proteomes" id="UP000067434">
    <property type="component" value="Chromosome"/>
</dbReference>
<keyword evidence="4" id="KW-1185">Reference proteome</keyword>
<dbReference type="InterPro" id="IPR052198">
    <property type="entry name" value="IorB_Oxidoreductase"/>
</dbReference>